<protein>
    <recommendedName>
        <fullName evidence="3">Tetratricopeptide repeat protein</fullName>
    </recommendedName>
</protein>
<reference evidence="2" key="1">
    <citation type="journal article" date="2019" name="Int. J. Syst. Evol. Microbiol.">
        <title>The Global Catalogue of Microorganisms (GCM) 10K type strain sequencing project: providing services to taxonomists for standard genome sequencing and annotation.</title>
        <authorList>
            <consortium name="The Broad Institute Genomics Platform"/>
            <consortium name="The Broad Institute Genome Sequencing Center for Infectious Disease"/>
            <person name="Wu L."/>
            <person name="Ma J."/>
        </authorList>
    </citation>
    <scope>NUCLEOTIDE SEQUENCE [LARGE SCALE GENOMIC DNA]</scope>
    <source>
        <strain evidence="2">JCM 14370</strain>
    </source>
</reference>
<dbReference type="SUPFAM" id="SSF48452">
    <property type="entry name" value="TPR-like"/>
    <property type="match status" value="1"/>
</dbReference>
<evidence type="ECO:0008006" key="3">
    <source>
        <dbReference type="Google" id="ProtNLM"/>
    </source>
</evidence>
<dbReference type="SMART" id="SM00028">
    <property type="entry name" value="TPR"/>
    <property type="match status" value="3"/>
</dbReference>
<name>A0ABQ2CXS5_9DEIO</name>
<dbReference type="Proteomes" id="UP000632222">
    <property type="component" value="Unassembled WGS sequence"/>
</dbReference>
<keyword evidence="2" id="KW-1185">Reference proteome</keyword>
<organism evidence="1 2">
    <name type="scientific">Deinococcus roseus</name>
    <dbReference type="NCBI Taxonomy" id="392414"/>
    <lineage>
        <taxon>Bacteria</taxon>
        <taxon>Thermotogati</taxon>
        <taxon>Deinococcota</taxon>
        <taxon>Deinococci</taxon>
        <taxon>Deinococcales</taxon>
        <taxon>Deinococcaceae</taxon>
        <taxon>Deinococcus</taxon>
    </lineage>
</organism>
<proteinExistence type="predicted"/>
<gene>
    <name evidence="1" type="ORF">GCM10008938_02910</name>
</gene>
<evidence type="ECO:0000313" key="1">
    <source>
        <dbReference type="EMBL" id="GGJ20150.1"/>
    </source>
</evidence>
<dbReference type="InterPro" id="IPR019734">
    <property type="entry name" value="TPR_rpt"/>
</dbReference>
<comment type="caution">
    <text evidence="1">The sequence shown here is derived from an EMBL/GenBank/DDBJ whole genome shotgun (WGS) entry which is preliminary data.</text>
</comment>
<accession>A0ABQ2CXS5</accession>
<dbReference type="Gene3D" id="1.25.40.10">
    <property type="entry name" value="Tetratricopeptide repeat domain"/>
    <property type="match status" value="1"/>
</dbReference>
<evidence type="ECO:0000313" key="2">
    <source>
        <dbReference type="Proteomes" id="UP000632222"/>
    </source>
</evidence>
<dbReference type="InterPro" id="IPR011990">
    <property type="entry name" value="TPR-like_helical_dom_sf"/>
</dbReference>
<sequence length="149" mass="17426">MFDPQDLPEALKIRVDEQIDQAIALEEAREFEAATRIYEEALLLIPEPKYAYWETMRIYVGFGEIHFAQQQFEKASPFYWECMKMPEGFLNSFVLLRVGETAFELQDNLTAAEYLTRAMMLDGSEIFEEEDPKYFAFLKTVLRAPEGGW</sequence>
<dbReference type="EMBL" id="BMOD01000001">
    <property type="protein sequence ID" value="GGJ20150.1"/>
    <property type="molecule type" value="Genomic_DNA"/>
</dbReference>
<dbReference type="RefSeq" id="WP_188998723.1">
    <property type="nucleotide sequence ID" value="NZ_BMOD01000001.1"/>
</dbReference>